<feature type="region of interest" description="Disordered" evidence="1">
    <location>
        <begin position="93"/>
        <end position="148"/>
    </location>
</feature>
<proteinExistence type="predicted"/>
<feature type="non-terminal residue" evidence="2">
    <location>
        <position position="278"/>
    </location>
</feature>
<evidence type="ECO:0000313" key="2">
    <source>
        <dbReference type="EMBL" id="RFU29919.1"/>
    </source>
</evidence>
<dbReference type="OMA" id="KNAVCEQ"/>
<organism evidence="2 3">
    <name type="scientific">Scytalidium lignicola</name>
    <name type="common">Hyphomycete</name>
    <dbReference type="NCBI Taxonomy" id="5539"/>
    <lineage>
        <taxon>Eukaryota</taxon>
        <taxon>Fungi</taxon>
        <taxon>Dikarya</taxon>
        <taxon>Ascomycota</taxon>
        <taxon>Pezizomycotina</taxon>
        <taxon>Leotiomycetes</taxon>
        <taxon>Leotiomycetes incertae sedis</taxon>
        <taxon>Scytalidium</taxon>
    </lineage>
</organism>
<feature type="compositionally biased region" description="Low complexity" evidence="1">
    <location>
        <begin position="128"/>
        <end position="148"/>
    </location>
</feature>
<dbReference type="EMBL" id="NCSJ02000114">
    <property type="protein sequence ID" value="RFU29919.1"/>
    <property type="molecule type" value="Genomic_DNA"/>
</dbReference>
<dbReference type="AlphaFoldDB" id="A0A3E2H937"/>
<evidence type="ECO:0000313" key="3">
    <source>
        <dbReference type="Proteomes" id="UP000258309"/>
    </source>
</evidence>
<sequence>MDSMRSLNTSLPVTSSSKQQASEPPEQLLQAFKTAALSVTKLYKTAAADQGRARSEGYQDALDELLAFLDKESIGLSDGEGWRIRRWATERLDGRDSSQTQESDDEVMDKTDRGSSPALQRSQNTSQPHPTTTPAGTASPARAESTAPATAPAPIFTDQQTIITPPQGTFAFRSSHPYPQDAEITLSDLNLSDTRAQGQDPPMSTHTSGAQPGITITRPGRTNSRHNNRLNSRPTAALNRTERAGQKRKINFGEFFDLGNLGHGKDGFGGGGKRGRYA</sequence>
<feature type="compositionally biased region" description="Polar residues" evidence="1">
    <location>
        <begin position="1"/>
        <end position="22"/>
    </location>
</feature>
<accession>A0A3E2H937</accession>
<dbReference type="Proteomes" id="UP000258309">
    <property type="component" value="Unassembled WGS sequence"/>
</dbReference>
<reference evidence="2 3" key="1">
    <citation type="submission" date="2018-05" db="EMBL/GenBank/DDBJ databases">
        <title>Draft genome sequence of Scytalidium lignicola DSM 105466, a ubiquitous saprotrophic fungus.</title>
        <authorList>
            <person name="Buettner E."/>
            <person name="Gebauer A.M."/>
            <person name="Hofrichter M."/>
            <person name="Liers C."/>
            <person name="Kellner H."/>
        </authorList>
    </citation>
    <scope>NUCLEOTIDE SEQUENCE [LARGE SCALE GENOMIC DNA]</scope>
    <source>
        <strain evidence="2 3">DSM 105466</strain>
    </source>
</reference>
<dbReference type="OrthoDB" id="21418at2759"/>
<gene>
    <name evidence="2" type="ORF">B7463_g6434</name>
</gene>
<evidence type="ECO:0000256" key="1">
    <source>
        <dbReference type="SAM" id="MobiDB-lite"/>
    </source>
</evidence>
<dbReference type="PANTHER" id="PTHR38645:SF1">
    <property type="entry name" value="YALI0F12243P"/>
    <property type="match status" value="1"/>
</dbReference>
<protein>
    <submittedName>
        <fullName evidence="2">Uncharacterized protein</fullName>
    </submittedName>
</protein>
<comment type="caution">
    <text evidence="2">The sequence shown here is derived from an EMBL/GenBank/DDBJ whole genome shotgun (WGS) entry which is preliminary data.</text>
</comment>
<feature type="non-terminal residue" evidence="2">
    <location>
        <position position="1"/>
    </location>
</feature>
<feature type="region of interest" description="Disordered" evidence="1">
    <location>
        <begin position="1"/>
        <end position="26"/>
    </location>
</feature>
<feature type="compositionally biased region" description="Polar residues" evidence="1">
    <location>
        <begin position="195"/>
        <end position="210"/>
    </location>
</feature>
<dbReference type="PANTHER" id="PTHR38645">
    <property type="entry name" value="CHROMOSOME 9, WHOLE GENOME SHOTGUN SEQUENCE"/>
    <property type="match status" value="1"/>
</dbReference>
<keyword evidence="3" id="KW-1185">Reference proteome</keyword>
<feature type="compositionally biased region" description="Polar residues" evidence="1">
    <location>
        <begin position="117"/>
        <end position="127"/>
    </location>
</feature>
<feature type="region of interest" description="Disordered" evidence="1">
    <location>
        <begin position="195"/>
        <end position="245"/>
    </location>
</feature>
<name>A0A3E2H937_SCYLI</name>